<keyword evidence="2" id="KW-1185">Reference proteome</keyword>
<sequence length="192" mass="22563">MDSVPHRFCDDVATIMDGFLAINLDQIISKEWRSWRTVFKEHKEKRRTIQITAYAEDHETVRYQVQEHMMAPPPPGFGLALRRSQSFTLDELKKMDKKYIRVRALYVRKKREPNQPMLGLNLPALPLASWNDFICTALWRCVEVLEFSSNNNKVHLFLPQMLIFAPLRRNYLLNPLFGKSSEHQPIPVRLSI</sequence>
<comment type="caution">
    <text evidence="1">The sequence shown here is derived from an EMBL/GenBank/DDBJ whole genome shotgun (WGS) entry which is preliminary data.</text>
</comment>
<dbReference type="AlphaFoldDB" id="A0AA39LY66"/>
<organism evidence="1 2">
    <name type="scientific">Steinernema hermaphroditum</name>
    <dbReference type="NCBI Taxonomy" id="289476"/>
    <lineage>
        <taxon>Eukaryota</taxon>
        <taxon>Metazoa</taxon>
        <taxon>Ecdysozoa</taxon>
        <taxon>Nematoda</taxon>
        <taxon>Chromadorea</taxon>
        <taxon>Rhabditida</taxon>
        <taxon>Tylenchina</taxon>
        <taxon>Panagrolaimomorpha</taxon>
        <taxon>Strongyloidoidea</taxon>
        <taxon>Steinernematidae</taxon>
        <taxon>Steinernema</taxon>
    </lineage>
</organism>
<name>A0AA39LY66_9BILA</name>
<protein>
    <submittedName>
        <fullName evidence="1">Uncharacterized protein</fullName>
    </submittedName>
</protein>
<dbReference type="Proteomes" id="UP001175271">
    <property type="component" value="Unassembled WGS sequence"/>
</dbReference>
<dbReference type="EMBL" id="JAUCMV010000003">
    <property type="protein sequence ID" value="KAK0413659.1"/>
    <property type="molecule type" value="Genomic_DNA"/>
</dbReference>
<gene>
    <name evidence="1" type="ORF">QR680_006930</name>
</gene>
<evidence type="ECO:0000313" key="1">
    <source>
        <dbReference type="EMBL" id="KAK0413659.1"/>
    </source>
</evidence>
<evidence type="ECO:0000313" key="2">
    <source>
        <dbReference type="Proteomes" id="UP001175271"/>
    </source>
</evidence>
<accession>A0AA39LY66</accession>
<proteinExistence type="predicted"/>
<reference evidence="1" key="1">
    <citation type="submission" date="2023-06" db="EMBL/GenBank/DDBJ databases">
        <title>Genomic analysis of the entomopathogenic nematode Steinernema hermaphroditum.</title>
        <authorList>
            <person name="Schwarz E.M."/>
            <person name="Heppert J.K."/>
            <person name="Baniya A."/>
            <person name="Schwartz H.T."/>
            <person name="Tan C.-H."/>
            <person name="Antoshechkin I."/>
            <person name="Sternberg P.W."/>
            <person name="Goodrich-Blair H."/>
            <person name="Dillman A.R."/>
        </authorList>
    </citation>
    <scope>NUCLEOTIDE SEQUENCE</scope>
    <source>
        <strain evidence="1">PS9179</strain>
        <tissue evidence="1">Whole animal</tissue>
    </source>
</reference>